<dbReference type="AlphaFoldDB" id="M3YZ86"/>
<evidence type="ECO:0000313" key="2">
    <source>
        <dbReference type="Ensembl" id="ENSMPUP00000016646.1"/>
    </source>
</evidence>
<feature type="transmembrane region" description="Helical" evidence="1">
    <location>
        <begin position="16"/>
        <end position="38"/>
    </location>
</feature>
<organism evidence="2">
    <name type="scientific">Mustela putorius furo</name>
    <name type="common">European domestic ferret</name>
    <name type="synonym">Mustela furo</name>
    <dbReference type="NCBI Taxonomy" id="9669"/>
    <lineage>
        <taxon>Eukaryota</taxon>
        <taxon>Metazoa</taxon>
        <taxon>Chordata</taxon>
        <taxon>Craniata</taxon>
        <taxon>Vertebrata</taxon>
        <taxon>Euteleostomi</taxon>
        <taxon>Mammalia</taxon>
        <taxon>Eutheria</taxon>
        <taxon>Laurasiatheria</taxon>
        <taxon>Carnivora</taxon>
        <taxon>Caniformia</taxon>
        <taxon>Musteloidea</taxon>
        <taxon>Mustelidae</taxon>
        <taxon>Mustelinae</taxon>
        <taxon>Mustela</taxon>
    </lineage>
</organism>
<protein>
    <submittedName>
        <fullName evidence="2">Uncharacterized protein</fullName>
    </submittedName>
</protein>
<keyword evidence="1" id="KW-0472">Membrane</keyword>
<name>M3YZ86_MUSPF</name>
<dbReference type="InParanoid" id="M3YZ86"/>
<proteinExistence type="predicted"/>
<keyword evidence="1" id="KW-1133">Transmembrane helix</keyword>
<dbReference type="HOGENOM" id="CLU_2440289_0_0_1"/>
<keyword evidence="1" id="KW-0812">Transmembrane</keyword>
<evidence type="ECO:0000256" key="1">
    <source>
        <dbReference type="SAM" id="Phobius"/>
    </source>
</evidence>
<dbReference type="EMBL" id="AEYP01066472">
    <property type="status" value="NOT_ANNOTATED_CDS"/>
    <property type="molecule type" value="Genomic_DNA"/>
</dbReference>
<dbReference type="Ensembl" id="ENSMPUT00000016895.1">
    <property type="protein sequence ID" value="ENSMPUP00000016646.1"/>
    <property type="gene ID" value="ENSMPUG00000016751.1"/>
</dbReference>
<reference evidence="2" key="1">
    <citation type="submission" date="2024-06" db="UniProtKB">
        <authorList>
            <consortium name="Ensembl"/>
        </authorList>
    </citation>
    <scope>IDENTIFICATION</scope>
</reference>
<accession>M3YZ86</accession>
<sequence>MGGFESGSSLHVNVAFWLYILFTMTILSVIFFSFFPIFSKVDEPIRKCHPLQNPGRETLREEEAGMRQDHSLTVKVVGDRTQEICPVTSV</sequence>